<dbReference type="EMBL" id="FQZX01000001">
    <property type="protein sequence ID" value="SHJ65184.1"/>
    <property type="molecule type" value="Genomic_DNA"/>
</dbReference>
<feature type="transmembrane region" description="Helical" evidence="1">
    <location>
        <begin position="5"/>
        <end position="25"/>
    </location>
</feature>
<evidence type="ECO:0000313" key="2">
    <source>
        <dbReference type="EMBL" id="SHJ65184.1"/>
    </source>
</evidence>
<feature type="transmembrane region" description="Helical" evidence="1">
    <location>
        <begin position="31"/>
        <end position="51"/>
    </location>
</feature>
<dbReference type="AlphaFoldDB" id="A0A1M6L221"/>
<evidence type="ECO:0000313" key="3">
    <source>
        <dbReference type="Proteomes" id="UP000184314"/>
    </source>
</evidence>
<keyword evidence="1" id="KW-0472">Membrane</keyword>
<reference evidence="3" key="1">
    <citation type="submission" date="2016-11" db="EMBL/GenBank/DDBJ databases">
        <authorList>
            <person name="Varghese N."/>
            <person name="Submissions S."/>
        </authorList>
    </citation>
    <scope>NUCLEOTIDE SEQUENCE [LARGE SCALE GENOMIC DNA]</scope>
    <source>
        <strain evidence="3">DSM 16478</strain>
    </source>
</reference>
<proteinExistence type="predicted"/>
<keyword evidence="3" id="KW-1185">Reference proteome</keyword>
<dbReference type="Proteomes" id="UP000184314">
    <property type="component" value="Unassembled WGS sequence"/>
</dbReference>
<dbReference type="RefSeq" id="WP_073241797.1">
    <property type="nucleotide sequence ID" value="NZ_FQZX01000001.1"/>
</dbReference>
<sequence>MKYVIIAIVLISIGLIIYGFTLGAGEEALSHRYIGSGTLLLFLIAMPLFLIKESKGKKFNDYMLTDENVRKMQGKAPRKTDNQDTPKN</sequence>
<accession>A0A1M6L221</accession>
<dbReference type="OrthoDB" id="1145018at2"/>
<keyword evidence="1" id="KW-0812">Transmembrane</keyword>
<protein>
    <submittedName>
        <fullName evidence="2">Uncharacterized protein</fullName>
    </submittedName>
</protein>
<organism evidence="2 3">
    <name type="scientific">Maribacter aquivivus</name>
    <dbReference type="NCBI Taxonomy" id="228958"/>
    <lineage>
        <taxon>Bacteria</taxon>
        <taxon>Pseudomonadati</taxon>
        <taxon>Bacteroidota</taxon>
        <taxon>Flavobacteriia</taxon>
        <taxon>Flavobacteriales</taxon>
        <taxon>Flavobacteriaceae</taxon>
        <taxon>Maribacter</taxon>
    </lineage>
</organism>
<evidence type="ECO:0000256" key="1">
    <source>
        <dbReference type="SAM" id="Phobius"/>
    </source>
</evidence>
<gene>
    <name evidence="2" type="ORF">SAMN04488007_0996</name>
</gene>
<keyword evidence="1" id="KW-1133">Transmembrane helix</keyword>
<name>A0A1M6L221_9FLAO</name>
<dbReference type="STRING" id="228958.SAMN04488007_0996"/>